<evidence type="ECO:0000259" key="3">
    <source>
        <dbReference type="PROSITE" id="PS50977"/>
    </source>
</evidence>
<dbReference type="Proteomes" id="UP000838749">
    <property type="component" value="Unassembled WGS sequence"/>
</dbReference>
<dbReference type="Pfam" id="PF00440">
    <property type="entry name" value="TetR_N"/>
    <property type="match status" value="1"/>
</dbReference>
<reference evidence="4" key="1">
    <citation type="submission" date="2021-12" db="EMBL/GenBank/DDBJ databases">
        <authorList>
            <person name="Criscuolo A."/>
        </authorList>
    </citation>
    <scope>NUCLEOTIDE SEQUENCE</scope>
    <source>
        <strain evidence="4">CIP111894</strain>
    </source>
</reference>
<dbReference type="PANTHER" id="PTHR43479:SF11">
    <property type="entry name" value="ACREF_ENVCD OPERON REPRESSOR-RELATED"/>
    <property type="match status" value="1"/>
</dbReference>
<dbReference type="PROSITE" id="PS50977">
    <property type="entry name" value="HTH_TETR_2"/>
    <property type="match status" value="1"/>
</dbReference>
<gene>
    <name evidence="4" type="primary">betI_3</name>
    <name evidence="4" type="ORF">PAECIP111894_03000</name>
</gene>
<protein>
    <submittedName>
        <fullName evidence="4">HTH-type transcriptional regulator BetI</fullName>
    </submittedName>
</protein>
<name>A0ABM9BDH8_9BACL</name>
<dbReference type="InterPro" id="IPR050624">
    <property type="entry name" value="HTH-type_Tx_Regulator"/>
</dbReference>
<feature type="DNA-binding region" description="H-T-H motif" evidence="2">
    <location>
        <begin position="32"/>
        <end position="51"/>
    </location>
</feature>
<evidence type="ECO:0000256" key="2">
    <source>
        <dbReference type="PROSITE-ProRule" id="PRU00335"/>
    </source>
</evidence>
<keyword evidence="1 2" id="KW-0238">DNA-binding</keyword>
<dbReference type="EMBL" id="CAKMAB010000014">
    <property type="protein sequence ID" value="CAH1056845.1"/>
    <property type="molecule type" value="Genomic_DNA"/>
</dbReference>
<accession>A0ABM9BDH8</accession>
<sequence>MARISKNPEVRKAEIMDASLELFANKGFEDTAVSDIVKKIGVAQGTFYYYFKTKEEIMIALIDRFMVEHEEYIKTIDEDLHMSPAEKVNAILFVKPFHQKVSDFLHHENNAWIHQKFLVKKINEMTPYLSRILAEGTKEGYFKVEHAQETAEFLLTAVNFMLDPGIFELKDSKLEEKKNVVKNIVNNLVIKD</sequence>
<evidence type="ECO:0000313" key="4">
    <source>
        <dbReference type="EMBL" id="CAH1056845.1"/>
    </source>
</evidence>
<proteinExistence type="predicted"/>
<feature type="domain" description="HTH tetR-type" evidence="3">
    <location>
        <begin position="9"/>
        <end position="69"/>
    </location>
</feature>
<evidence type="ECO:0000256" key="1">
    <source>
        <dbReference type="ARBA" id="ARBA00023125"/>
    </source>
</evidence>
<dbReference type="PRINTS" id="PR00455">
    <property type="entry name" value="HTHTETR"/>
</dbReference>
<dbReference type="InterPro" id="IPR009057">
    <property type="entry name" value="Homeodomain-like_sf"/>
</dbReference>
<dbReference type="InterPro" id="IPR049149">
    <property type="entry name" value="TetR/AcrR_C"/>
</dbReference>
<dbReference type="RefSeq" id="WP_234535121.1">
    <property type="nucleotide sequence ID" value="NZ_CAKMAB010000014.1"/>
</dbReference>
<evidence type="ECO:0000313" key="5">
    <source>
        <dbReference type="Proteomes" id="UP000838749"/>
    </source>
</evidence>
<dbReference type="Pfam" id="PF21303">
    <property type="entry name" value="TetR_C_39"/>
    <property type="match status" value="1"/>
</dbReference>
<organism evidence="4 5">
    <name type="scientific">Paenibacillus pseudetheri</name>
    <dbReference type="NCBI Taxonomy" id="2897682"/>
    <lineage>
        <taxon>Bacteria</taxon>
        <taxon>Bacillati</taxon>
        <taxon>Bacillota</taxon>
        <taxon>Bacilli</taxon>
        <taxon>Bacillales</taxon>
        <taxon>Paenibacillaceae</taxon>
        <taxon>Paenibacillus</taxon>
    </lineage>
</organism>
<dbReference type="InterPro" id="IPR001647">
    <property type="entry name" value="HTH_TetR"/>
</dbReference>
<dbReference type="Gene3D" id="1.10.357.10">
    <property type="entry name" value="Tetracycline Repressor, domain 2"/>
    <property type="match status" value="1"/>
</dbReference>
<keyword evidence="5" id="KW-1185">Reference proteome</keyword>
<dbReference type="PANTHER" id="PTHR43479">
    <property type="entry name" value="ACREF/ENVCD OPERON REPRESSOR-RELATED"/>
    <property type="match status" value="1"/>
</dbReference>
<dbReference type="SUPFAM" id="SSF46689">
    <property type="entry name" value="Homeodomain-like"/>
    <property type="match status" value="1"/>
</dbReference>
<comment type="caution">
    <text evidence="4">The sequence shown here is derived from an EMBL/GenBank/DDBJ whole genome shotgun (WGS) entry which is preliminary data.</text>
</comment>